<evidence type="ECO:0000313" key="1">
    <source>
        <dbReference type="EMBL" id="TWF91184.1"/>
    </source>
</evidence>
<name>A0A561TVQ4_9ACTN</name>
<sequence length="259" mass="26762">MTTTGHPVPAAVFGPRTAAGAAHALVLAPVTPRWDGGAFFTPVTRALTGAGLRVTVVDTLSAWDEETDTLAAFATRWRRLLGRYGPVDLLCGNALGGAVVQALLPDLAPQTAALLVSGPARSDAVLEARLTEIADLAAAGRSGAALALLDQRVQPYQHRPGPAAATATAPHDPQAGRRLAAGLRLLCGIDLTAAVRAHPGPLLHIVGGHSQLVGYRHTAAAGHHRVHVIPGAGMRPHFERTAEVSALVTAFLQEKGLTP</sequence>
<organism evidence="1 2">
    <name type="scientific">Kitasatospora viridis</name>
    <dbReference type="NCBI Taxonomy" id="281105"/>
    <lineage>
        <taxon>Bacteria</taxon>
        <taxon>Bacillati</taxon>
        <taxon>Actinomycetota</taxon>
        <taxon>Actinomycetes</taxon>
        <taxon>Kitasatosporales</taxon>
        <taxon>Streptomycetaceae</taxon>
        <taxon>Kitasatospora</taxon>
    </lineage>
</organism>
<dbReference type="Gene3D" id="3.40.50.1820">
    <property type="entry name" value="alpha/beta hydrolase"/>
    <property type="match status" value="1"/>
</dbReference>
<dbReference type="Proteomes" id="UP000317940">
    <property type="component" value="Unassembled WGS sequence"/>
</dbReference>
<protein>
    <recommendedName>
        <fullName evidence="3">Pimeloyl-ACP methyl ester carboxylesterase</fullName>
    </recommendedName>
</protein>
<dbReference type="SUPFAM" id="SSF53474">
    <property type="entry name" value="alpha/beta-Hydrolases"/>
    <property type="match status" value="1"/>
</dbReference>
<reference evidence="1 2" key="1">
    <citation type="submission" date="2019-06" db="EMBL/GenBank/DDBJ databases">
        <title>Sequencing the genomes of 1000 actinobacteria strains.</title>
        <authorList>
            <person name="Klenk H.-P."/>
        </authorList>
    </citation>
    <scope>NUCLEOTIDE SEQUENCE [LARGE SCALE GENOMIC DNA]</scope>
    <source>
        <strain evidence="1 2">DSM 44826</strain>
    </source>
</reference>
<dbReference type="EMBL" id="VIWT01000002">
    <property type="protein sequence ID" value="TWF91184.1"/>
    <property type="molecule type" value="Genomic_DNA"/>
</dbReference>
<accession>A0A561TVQ4</accession>
<dbReference type="InterPro" id="IPR029058">
    <property type="entry name" value="AB_hydrolase_fold"/>
</dbReference>
<evidence type="ECO:0000313" key="2">
    <source>
        <dbReference type="Proteomes" id="UP000317940"/>
    </source>
</evidence>
<dbReference type="AlphaFoldDB" id="A0A561TVQ4"/>
<proteinExistence type="predicted"/>
<comment type="caution">
    <text evidence="1">The sequence shown here is derived from an EMBL/GenBank/DDBJ whole genome shotgun (WGS) entry which is preliminary data.</text>
</comment>
<dbReference type="OrthoDB" id="3689331at2"/>
<gene>
    <name evidence="1" type="ORF">FHX73_12296</name>
</gene>
<dbReference type="RefSeq" id="WP_145908805.1">
    <property type="nucleotide sequence ID" value="NZ_BAAAMZ010000033.1"/>
</dbReference>
<keyword evidence="2" id="KW-1185">Reference proteome</keyword>
<evidence type="ECO:0008006" key="3">
    <source>
        <dbReference type="Google" id="ProtNLM"/>
    </source>
</evidence>